<organism evidence="13 14">
    <name type="scientific">Spirosoma soli</name>
    <dbReference type="NCBI Taxonomy" id="1770529"/>
    <lineage>
        <taxon>Bacteria</taxon>
        <taxon>Pseudomonadati</taxon>
        <taxon>Bacteroidota</taxon>
        <taxon>Cytophagia</taxon>
        <taxon>Cytophagales</taxon>
        <taxon>Cytophagaceae</taxon>
        <taxon>Spirosoma</taxon>
    </lineage>
</organism>
<dbReference type="RefSeq" id="WP_381522088.1">
    <property type="nucleotide sequence ID" value="NZ_JBHULN010000005.1"/>
</dbReference>
<comment type="catalytic activity">
    <reaction evidence="11">
        <text>N(6)-(pyridoxal phosphate)-L-lysyl-[4-amino-5-hydroxymethyl-2-methylpyrimidine phosphate synthase] + L-histidyl-[4-amino-5-hydroxymethyl-2-methylpyrimidine phosphate synthase] + 2 Fe(3+) + 4 H2O = L-lysyl-[4-amino-5-hydroxymethyl-2-methylpyrimidine phosphate synthase] + (2S)-2-amino-5-hydroxy-4-oxopentanoyl-[4-amino-5-hydroxymethyl-2-methylpyrimidine phosphate synthase] + 4-amino-2-methyl-5-(phosphooxymethyl)pyrimidine + 3-oxopropanoate + 2 Fe(2+) + 2 H(+)</text>
        <dbReference type="Rhea" id="RHEA:65756"/>
        <dbReference type="Rhea" id="RHEA-COMP:16892"/>
        <dbReference type="Rhea" id="RHEA-COMP:16893"/>
        <dbReference type="Rhea" id="RHEA-COMP:16894"/>
        <dbReference type="Rhea" id="RHEA-COMP:16895"/>
        <dbReference type="ChEBI" id="CHEBI:15377"/>
        <dbReference type="ChEBI" id="CHEBI:15378"/>
        <dbReference type="ChEBI" id="CHEBI:29033"/>
        <dbReference type="ChEBI" id="CHEBI:29034"/>
        <dbReference type="ChEBI" id="CHEBI:29969"/>
        <dbReference type="ChEBI" id="CHEBI:29979"/>
        <dbReference type="ChEBI" id="CHEBI:33190"/>
        <dbReference type="ChEBI" id="CHEBI:58354"/>
        <dbReference type="ChEBI" id="CHEBI:143915"/>
        <dbReference type="ChEBI" id="CHEBI:157692"/>
    </reaction>
    <physiologicalReaction direction="left-to-right" evidence="11">
        <dbReference type="Rhea" id="RHEA:65757"/>
    </physiologicalReaction>
</comment>
<comment type="similarity">
    <text evidence="3">Belongs to the NMT1/THI5 family.</text>
</comment>
<evidence type="ECO:0000256" key="8">
    <source>
        <dbReference type="ARBA" id="ARBA00022977"/>
    </source>
</evidence>
<evidence type="ECO:0000256" key="1">
    <source>
        <dbReference type="ARBA" id="ARBA00003469"/>
    </source>
</evidence>
<evidence type="ECO:0000256" key="5">
    <source>
        <dbReference type="ARBA" id="ARBA00022679"/>
    </source>
</evidence>
<keyword evidence="6" id="KW-0479">Metal-binding</keyword>
<evidence type="ECO:0000256" key="6">
    <source>
        <dbReference type="ARBA" id="ARBA00022723"/>
    </source>
</evidence>
<evidence type="ECO:0000259" key="12">
    <source>
        <dbReference type="Pfam" id="PF09084"/>
    </source>
</evidence>
<comment type="pathway">
    <text evidence="2">Cofactor biosynthesis; thiamine diphosphate biosynthesis.</text>
</comment>
<keyword evidence="8" id="KW-0784">Thiamine biosynthesis</keyword>
<evidence type="ECO:0000256" key="7">
    <source>
        <dbReference type="ARBA" id="ARBA00022898"/>
    </source>
</evidence>
<dbReference type="EMBL" id="JBHULN010000005">
    <property type="protein sequence ID" value="MFD2570957.1"/>
    <property type="molecule type" value="Genomic_DNA"/>
</dbReference>
<evidence type="ECO:0000256" key="9">
    <source>
        <dbReference type="ARBA" id="ARBA00023004"/>
    </source>
</evidence>
<reference evidence="14" key="1">
    <citation type="journal article" date="2019" name="Int. J. Syst. Evol. Microbiol.">
        <title>The Global Catalogue of Microorganisms (GCM) 10K type strain sequencing project: providing services to taxonomists for standard genome sequencing and annotation.</title>
        <authorList>
            <consortium name="The Broad Institute Genomics Platform"/>
            <consortium name="The Broad Institute Genome Sequencing Center for Infectious Disease"/>
            <person name="Wu L."/>
            <person name="Ma J."/>
        </authorList>
    </citation>
    <scope>NUCLEOTIDE SEQUENCE [LARGE SCALE GENOMIC DNA]</scope>
    <source>
        <strain evidence="14">KCTC 42805</strain>
    </source>
</reference>
<dbReference type="Proteomes" id="UP001597469">
    <property type="component" value="Unassembled WGS sequence"/>
</dbReference>
<proteinExistence type="inferred from homology"/>
<name>A0ABW5M1N8_9BACT</name>
<feature type="domain" description="SsuA/THI5-like" evidence="12">
    <location>
        <begin position="14"/>
        <end position="230"/>
    </location>
</feature>
<keyword evidence="9" id="KW-0408">Iron</keyword>
<comment type="subunit">
    <text evidence="4">Homodimer.</text>
</comment>
<evidence type="ECO:0000256" key="10">
    <source>
        <dbReference type="ARBA" id="ARBA00033171"/>
    </source>
</evidence>
<evidence type="ECO:0000256" key="2">
    <source>
        <dbReference type="ARBA" id="ARBA00004948"/>
    </source>
</evidence>
<dbReference type="PANTHER" id="PTHR31528">
    <property type="entry name" value="4-AMINO-5-HYDROXYMETHYL-2-METHYLPYRIMIDINE PHOSPHATE SYNTHASE THI11-RELATED"/>
    <property type="match status" value="1"/>
</dbReference>
<comment type="caution">
    <text evidence="13">The sequence shown here is derived from an EMBL/GenBank/DDBJ whole genome shotgun (WGS) entry which is preliminary data.</text>
</comment>
<dbReference type="Gene3D" id="3.40.190.10">
    <property type="entry name" value="Periplasmic binding protein-like II"/>
    <property type="match status" value="2"/>
</dbReference>
<comment type="function">
    <text evidence="1">Responsible for the formation of the pyrimidine heterocycle in the thiamine biosynthesis pathway. Catalyzes the formation of hydroxymethylpyrimidine phosphate (HMP-P) from histidine and pyridoxal phosphate (PLP). The protein uses PLP and the active site histidine to form HMP-P, generating an inactive enzyme. The enzyme can only undergo a single turnover, which suggests it is a suicide enzyme.</text>
</comment>
<evidence type="ECO:0000313" key="14">
    <source>
        <dbReference type="Proteomes" id="UP001597469"/>
    </source>
</evidence>
<protein>
    <recommendedName>
        <fullName evidence="10">Thiamine pyrimidine synthase</fullName>
    </recommendedName>
</protein>
<gene>
    <name evidence="13" type="ORF">ACFSUS_09955</name>
</gene>
<dbReference type="InterPro" id="IPR027939">
    <property type="entry name" value="NMT1/THI5"/>
</dbReference>
<dbReference type="SUPFAM" id="SSF53850">
    <property type="entry name" value="Periplasmic binding protein-like II"/>
    <property type="match status" value="1"/>
</dbReference>
<sequence>MDTRIRLALDWTPNTNHTGFYVALAKGAYQKAGLDVEIILPDEDNYQVTPAKRVAQGTADLAITPSESIISYQTNGVPLVAIAAVLARDASAIVTLKQSGITRPQQLDGKVYASYSARYEDEIVRHMIQNDGGQGQFVAHKPARLDMWQTLLTNEADATWIFLPWEGVEADIRGIELHQFLLDDYEIPYGYSPVLAAHSDWANENAEALRQFLEITAAGFKFAVKDPDEAARLLAETAKHPTLSNRNFLEQSQQMVSGYYLDGEGNWGFMHRTVWASFSSWLIRNELLKNTEGELIPQIDPETLFTNEYLEGVPALAVEKSA</sequence>
<dbReference type="InterPro" id="IPR015168">
    <property type="entry name" value="SsuA/THI5"/>
</dbReference>
<keyword evidence="14" id="KW-1185">Reference proteome</keyword>
<keyword evidence="5" id="KW-0808">Transferase</keyword>
<evidence type="ECO:0000313" key="13">
    <source>
        <dbReference type="EMBL" id="MFD2570957.1"/>
    </source>
</evidence>
<dbReference type="PANTHER" id="PTHR31528:SF1">
    <property type="entry name" value="4-AMINO-5-HYDROXYMETHYL-2-METHYLPYRIMIDINE PHOSPHATE SYNTHASE THI11-RELATED"/>
    <property type="match status" value="1"/>
</dbReference>
<dbReference type="Pfam" id="PF09084">
    <property type="entry name" value="NMT1"/>
    <property type="match status" value="1"/>
</dbReference>
<accession>A0ABW5M1N8</accession>
<keyword evidence="7" id="KW-0663">Pyridoxal phosphate</keyword>
<evidence type="ECO:0000256" key="11">
    <source>
        <dbReference type="ARBA" id="ARBA00048179"/>
    </source>
</evidence>
<evidence type="ECO:0000256" key="3">
    <source>
        <dbReference type="ARBA" id="ARBA00009406"/>
    </source>
</evidence>
<evidence type="ECO:0000256" key="4">
    <source>
        <dbReference type="ARBA" id="ARBA00011738"/>
    </source>
</evidence>